<dbReference type="OrthoDB" id="164951at2759"/>
<gene>
    <name evidence="2" type="ORF">SCP_1701930</name>
</gene>
<dbReference type="AlphaFoldDB" id="A0A401H601"/>
<name>A0A401H601_9APHY</name>
<dbReference type="STRING" id="139825.A0A401H601"/>
<dbReference type="RefSeq" id="XP_027620780.1">
    <property type="nucleotide sequence ID" value="XM_027764979.1"/>
</dbReference>
<protein>
    <submittedName>
        <fullName evidence="2">Uncharacterized protein</fullName>
    </submittedName>
</protein>
<proteinExistence type="predicted"/>
<comment type="caution">
    <text evidence="2">The sequence shown here is derived from an EMBL/GenBank/DDBJ whole genome shotgun (WGS) entry which is preliminary data.</text>
</comment>
<reference evidence="2 3" key="1">
    <citation type="journal article" date="2018" name="Sci. Rep.">
        <title>Genome sequence of the cauliflower mushroom Sparassis crispa (Hanabiratake) and its association with beneficial usage.</title>
        <authorList>
            <person name="Kiyama R."/>
            <person name="Furutani Y."/>
            <person name="Kawaguchi K."/>
            <person name="Nakanishi T."/>
        </authorList>
    </citation>
    <scope>NUCLEOTIDE SEQUENCE [LARGE SCALE GENOMIC DNA]</scope>
</reference>
<sequence>MVQHGVAPTPRKKSKGGQKLTINFLPSYASLNKLSKAKVDAWFRAESTSDGYKQYVREGKAWIAKWAESMKGSDGTSMDALDSSAIAVAFDTVSEYTPKALHAFVIYKCEIQENSYKTAEGIRSAFKHYFTYTHLCQGNFWRKNGTTGQWEGNPVFDLSYSSFHESLKKEYQRSSDSSHSLPMLSKNIEKMFAYADHACSSKKISKTQQLFWKAFVSIAFTLWTRCDEAINLTAGDTNQDNPEKSNNYDIPLDSTIPHLDCYMHTINWMNHLAEQMQHPLQKTDFIFPALASTGKLKIGTAVGHAEIKKLLEHFVSGIELLAVWPGKFTTHCFRCGGAQWCFMWCPDRKWSLKAVKWQGGWSPTESVHLEVTTLTRYLLDEVCKYEHGYSDMVMPSRSFEHHVTFMGDDAVHQSGLAMASSDSMTLILEEIRAKRVEIARIVSSFQPSQVLTTPGHVHHLGPNTNPLSWTPSAPLITDAFLGLSESGPGSRAVLHSDTVTDIHHHQKGLLLPLKEWPKHFKPSQYRSEAVKWGKIQKVVDKYYTAYGSNRQTFDQLYPGLSTKYTQLVRAINAT</sequence>
<dbReference type="GO" id="GO:0003677">
    <property type="term" value="F:DNA binding"/>
    <property type="evidence" value="ECO:0007669"/>
    <property type="project" value="InterPro"/>
</dbReference>
<evidence type="ECO:0000256" key="1">
    <source>
        <dbReference type="ARBA" id="ARBA00023172"/>
    </source>
</evidence>
<dbReference type="InParanoid" id="A0A401H601"/>
<dbReference type="GO" id="GO:0006310">
    <property type="term" value="P:DNA recombination"/>
    <property type="evidence" value="ECO:0007669"/>
    <property type="project" value="UniProtKB-KW"/>
</dbReference>
<dbReference type="InterPro" id="IPR011010">
    <property type="entry name" value="DNA_brk_join_enz"/>
</dbReference>
<evidence type="ECO:0000313" key="2">
    <source>
        <dbReference type="EMBL" id="GBE89867.1"/>
    </source>
</evidence>
<dbReference type="Gene3D" id="1.10.443.10">
    <property type="entry name" value="Intergrase catalytic core"/>
    <property type="match status" value="1"/>
</dbReference>
<dbReference type="Proteomes" id="UP000287166">
    <property type="component" value="Unassembled WGS sequence"/>
</dbReference>
<dbReference type="EMBL" id="BFAD01000017">
    <property type="protein sequence ID" value="GBE89867.1"/>
    <property type="molecule type" value="Genomic_DNA"/>
</dbReference>
<keyword evidence="3" id="KW-1185">Reference proteome</keyword>
<dbReference type="GeneID" id="38786784"/>
<evidence type="ECO:0000313" key="3">
    <source>
        <dbReference type="Proteomes" id="UP000287166"/>
    </source>
</evidence>
<dbReference type="SUPFAM" id="SSF56349">
    <property type="entry name" value="DNA breaking-rejoining enzymes"/>
    <property type="match status" value="1"/>
</dbReference>
<dbReference type="InterPro" id="IPR013762">
    <property type="entry name" value="Integrase-like_cat_sf"/>
</dbReference>
<organism evidence="2 3">
    <name type="scientific">Sparassis crispa</name>
    <dbReference type="NCBI Taxonomy" id="139825"/>
    <lineage>
        <taxon>Eukaryota</taxon>
        <taxon>Fungi</taxon>
        <taxon>Dikarya</taxon>
        <taxon>Basidiomycota</taxon>
        <taxon>Agaricomycotina</taxon>
        <taxon>Agaricomycetes</taxon>
        <taxon>Polyporales</taxon>
        <taxon>Sparassidaceae</taxon>
        <taxon>Sparassis</taxon>
    </lineage>
</organism>
<accession>A0A401H601</accession>
<keyword evidence="1" id="KW-0233">DNA recombination</keyword>
<dbReference type="GO" id="GO:0015074">
    <property type="term" value="P:DNA integration"/>
    <property type="evidence" value="ECO:0007669"/>
    <property type="project" value="InterPro"/>
</dbReference>